<evidence type="ECO:0000256" key="7">
    <source>
        <dbReference type="SAM" id="MobiDB-lite"/>
    </source>
</evidence>
<keyword evidence="4" id="KW-0547">Nucleotide-binding</keyword>
<keyword evidence="3" id="KW-0808">Transferase</keyword>
<dbReference type="SUPFAM" id="SSF56112">
    <property type="entry name" value="Protein kinase-like (PK-like)"/>
    <property type="match status" value="1"/>
</dbReference>
<keyword evidence="2 9" id="KW-0723">Serine/threonine-protein kinase</keyword>
<dbReference type="RefSeq" id="WP_230737246.1">
    <property type="nucleotide sequence ID" value="NZ_JAJNDB010000004.1"/>
</dbReference>
<keyword evidence="6" id="KW-0067">ATP-binding</keyword>
<accession>A0ABS8PCC1</accession>
<dbReference type="EMBL" id="JAJNDB010000004">
    <property type="protein sequence ID" value="MCD2195799.1"/>
    <property type="molecule type" value="Genomic_DNA"/>
</dbReference>
<dbReference type="PROSITE" id="PS50011">
    <property type="entry name" value="PROTEIN_KINASE_DOM"/>
    <property type="match status" value="1"/>
</dbReference>
<dbReference type="GO" id="GO:0004674">
    <property type="term" value="F:protein serine/threonine kinase activity"/>
    <property type="evidence" value="ECO:0007669"/>
    <property type="project" value="UniProtKB-KW"/>
</dbReference>
<dbReference type="EC" id="2.7.11.1" evidence="1"/>
<dbReference type="PROSITE" id="PS00109">
    <property type="entry name" value="PROTEIN_KINASE_TYR"/>
    <property type="match status" value="1"/>
</dbReference>
<sequence length="438" mass="47482">MTSQDLYVGPTERPDKYRLVRLEGSGGEAALWRAEVDLAGASETVAVKVLRPEHQNDLARISARWAEQAELLRFVTHPSVVGVREHFEAGPPHPARGECPDGRALYLVMNWVPGLALRDWLLLREGREGTVAGLRLLEQVADVLEMLHSGRATPSARPVVHGDLSPGNVMVDDEGRAVLVDFGLVRLASHQTRDAAGTPGFAAPEVWTRGEYTPAADRYGFAALGFYMLLGTPPPDDEDEVAEALFAHPFLVNASSAAVEGILAGFSADPDRRPPVADWLALLRGAASTSARTVPPTTPAGAGRAPSPTIHAFRNGHPRDATTRATPRPAAGESRVERTGTDAAVDVEAQLAECRDGPGERVWSALLSRQWSVLSTWWTNHYGGRTYHVKLRDRSDDWVVVVEMRFCGEDSSQLVWASGAGGEMTECSGELDRWLALL</sequence>
<evidence type="ECO:0000256" key="2">
    <source>
        <dbReference type="ARBA" id="ARBA00022527"/>
    </source>
</evidence>
<evidence type="ECO:0000256" key="6">
    <source>
        <dbReference type="ARBA" id="ARBA00022840"/>
    </source>
</evidence>
<dbReference type="Pfam" id="PF00069">
    <property type="entry name" value="Pkinase"/>
    <property type="match status" value="1"/>
</dbReference>
<gene>
    <name evidence="9" type="ORF">LQ327_20720</name>
</gene>
<dbReference type="PANTHER" id="PTHR43289:SF6">
    <property type="entry name" value="SERINE_THREONINE-PROTEIN KINASE NEKL-3"/>
    <property type="match status" value="1"/>
</dbReference>
<proteinExistence type="predicted"/>
<dbReference type="CDD" id="cd14014">
    <property type="entry name" value="STKc_PknB_like"/>
    <property type="match status" value="1"/>
</dbReference>
<dbReference type="PANTHER" id="PTHR43289">
    <property type="entry name" value="MITOGEN-ACTIVATED PROTEIN KINASE KINASE KINASE 20-RELATED"/>
    <property type="match status" value="1"/>
</dbReference>
<dbReference type="InterPro" id="IPR008266">
    <property type="entry name" value="Tyr_kinase_AS"/>
</dbReference>
<feature type="domain" description="Protein kinase" evidence="8">
    <location>
        <begin position="17"/>
        <end position="287"/>
    </location>
</feature>
<comment type="caution">
    <text evidence="9">The sequence shown here is derived from an EMBL/GenBank/DDBJ whole genome shotgun (WGS) entry which is preliminary data.</text>
</comment>
<feature type="region of interest" description="Disordered" evidence="7">
    <location>
        <begin position="290"/>
        <end position="340"/>
    </location>
</feature>
<evidence type="ECO:0000256" key="1">
    <source>
        <dbReference type="ARBA" id="ARBA00012513"/>
    </source>
</evidence>
<dbReference type="Proteomes" id="UP001199469">
    <property type="component" value="Unassembled WGS sequence"/>
</dbReference>
<keyword evidence="5 9" id="KW-0418">Kinase</keyword>
<evidence type="ECO:0000256" key="3">
    <source>
        <dbReference type="ARBA" id="ARBA00022679"/>
    </source>
</evidence>
<organism evidence="9 10">
    <name type="scientific">Actinomycetospora endophytica</name>
    <dbReference type="NCBI Taxonomy" id="2291215"/>
    <lineage>
        <taxon>Bacteria</taxon>
        <taxon>Bacillati</taxon>
        <taxon>Actinomycetota</taxon>
        <taxon>Actinomycetes</taxon>
        <taxon>Pseudonocardiales</taxon>
        <taxon>Pseudonocardiaceae</taxon>
        <taxon>Actinomycetospora</taxon>
    </lineage>
</organism>
<evidence type="ECO:0000313" key="9">
    <source>
        <dbReference type="EMBL" id="MCD2195799.1"/>
    </source>
</evidence>
<evidence type="ECO:0000256" key="5">
    <source>
        <dbReference type="ARBA" id="ARBA00022777"/>
    </source>
</evidence>
<protein>
    <recommendedName>
        <fullName evidence="1">non-specific serine/threonine protein kinase</fullName>
        <ecNumber evidence="1">2.7.11.1</ecNumber>
    </recommendedName>
</protein>
<evidence type="ECO:0000313" key="10">
    <source>
        <dbReference type="Proteomes" id="UP001199469"/>
    </source>
</evidence>
<evidence type="ECO:0000256" key="4">
    <source>
        <dbReference type="ARBA" id="ARBA00022741"/>
    </source>
</evidence>
<evidence type="ECO:0000259" key="8">
    <source>
        <dbReference type="PROSITE" id="PS50011"/>
    </source>
</evidence>
<name>A0ABS8PCC1_9PSEU</name>
<reference evidence="9 10" key="1">
    <citation type="submission" date="2021-11" db="EMBL/GenBank/DDBJ databases">
        <title>Draft genome sequence of Actinomycetospora sp. SF1 isolated from the rhizosphere soil.</title>
        <authorList>
            <person name="Duangmal K."/>
            <person name="Chantavorakit T."/>
        </authorList>
    </citation>
    <scope>NUCLEOTIDE SEQUENCE [LARGE SCALE GENOMIC DNA]</scope>
    <source>
        <strain evidence="9 10">TBRC 5722</strain>
    </source>
</reference>
<keyword evidence="10" id="KW-1185">Reference proteome</keyword>
<dbReference type="InterPro" id="IPR000719">
    <property type="entry name" value="Prot_kinase_dom"/>
</dbReference>
<dbReference type="InterPro" id="IPR011009">
    <property type="entry name" value="Kinase-like_dom_sf"/>
</dbReference>
<dbReference type="Gene3D" id="1.10.510.10">
    <property type="entry name" value="Transferase(Phosphotransferase) domain 1"/>
    <property type="match status" value="1"/>
</dbReference>
<feature type="compositionally biased region" description="Low complexity" evidence="7">
    <location>
        <begin position="291"/>
        <end position="309"/>
    </location>
</feature>
<dbReference type="Gene3D" id="3.30.200.20">
    <property type="entry name" value="Phosphorylase Kinase, domain 1"/>
    <property type="match status" value="1"/>
</dbReference>